<dbReference type="Proteomes" id="UP000758603">
    <property type="component" value="Unassembled WGS sequence"/>
</dbReference>
<evidence type="ECO:0000313" key="4">
    <source>
        <dbReference type="Proteomes" id="UP000758603"/>
    </source>
</evidence>
<accession>A0A9P8UPC4</accession>
<proteinExistence type="predicted"/>
<dbReference type="EMBL" id="JAGPXC010000003">
    <property type="protein sequence ID" value="KAH6655892.1"/>
    <property type="molecule type" value="Genomic_DNA"/>
</dbReference>
<organism evidence="3 4">
    <name type="scientific">Truncatella angustata</name>
    <dbReference type="NCBI Taxonomy" id="152316"/>
    <lineage>
        <taxon>Eukaryota</taxon>
        <taxon>Fungi</taxon>
        <taxon>Dikarya</taxon>
        <taxon>Ascomycota</taxon>
        <taxon>Pezizomycotina</taxon>
        <taxon>Sordariomycetes</taxon>
        <taxon>Xylariomycetidae</taxon>
        <taxon>Amphisphaeriales</taxon>
        <taxon>Sporocadaceae</taxon>
        <taxon>Truncatella</taxon>
    </lineage>
</organism>
<name>A0A9P8UPC4_9PEZI</name>
<dbReference type="GeneID" id="70124639"/>
<dbReference type="GO" id="GO:0005524">
    <property type="term" value="F:ATP binding"/>
    <property type="evidence" value="ECO:0007669"/>
    <property type="project" value="InterPro"/>
</dbReference>
<evidence type="ECO:0000256" key="1">
    <source>
        <dbReference type="SAM" id="MobiDB-lite"/>
    </source>
</evidence>
<dbReference type="SUPFAM" id="SSF56112">
    <property type="entry name" value="Protein kinase-like (PK-like)"/>
    <property type="match status" value="1"/>
</dbReference>
<dbReference type="PROSITE" id="PS50011">
    <property type="entry name" value="PROTEIN_KINASE_DOM"/>
    <property type="match status" value="1"/>
</dbReference>
<sequence>MVLIDYANYQRNVRRLNHGFSLYRSSVANPNAPRQPAEYMHYHVLAREHPEVFDGVQQVLPLGMYEAPSRLSYDLLGARIPRDHADRPLQNRVRKCTRWFTARDPQWVARRVLGAGGAGIAILFNYSGPGSSALLDGDVVVKIANQSWDSQELRLEARATKRQRFSAHCIQMMEPEDLNLARQAPALDPLPSDDSSHDELTDEERPGPRTRRRPLRPRPRRERSAYHWKLHKQRHKNLYDGRKNMLKTDDEQARISDRRDFILLEYMQNGSLGGLIDRLVKEGGGDLVEIPNRVLWAFWLCLVRACIGMEYPPKRFHPNRPDNVFSIRPGMGRTLKSHGISPVDPTTQDHLNFLAQQGDWIESVPHTQDLRNQANNVVHFDIEPSNVFIGDFELSDEALAQWQTTLDRGEGETIRSLVSTLPRADRLKGEHELVPRLKVADFGTADRIKSYKRNIYYHRRRTWGKRGIYAPEQFCSEWDLIPEDPNGDEAGLDDVAGNYSCKTNIWQIAWVRI</sequence>
<feature type="compositionally biased region" description="Basic and acidic residues" evidence="1">
    <location>
        <begin position="194"/>
        <end position="207"/>
    </location>
</feature>
<dbReference type="RefSeq" id="XP_045960157.1">
    <property type="nucleotide sequence ID" value="XM_046095746.1"/>
</dbReference>
<dbReference type="Gene3D" id="1.10.510.10">
    <property type="entry name" value="Transferase(Phosphotransferase) domain 1"/>
    <property type="match status" value="1"/>
</dbReference>
<comment type="caution">
    <text evidence="3">The sequence shown here is derived from an EMBL/GenBank/DDBJ whole genome shotgun (WGS) entry which is preliminary data.</text>
</comment>
<dbReference type="GO" id="GO:0004672">
    <property type="term" value="F:protein kinase activity"/>
    <property type="evidence" value="ECO:0007669"/>
    <property type="project" value="InterPro"/>
</dbReference>
<dbReference type="OrthoDB" id="310217at2759"/>
<evidence type="ECO:0000313" key="3">
    <source>
        <dbReference type="EMBL" id="KAH6655892.1"/>
    </source>
</evidence>
<keyword evidence="4" id="KW-1185">Reference proteome</keyword>
<evidence type="ECO:0000259" key="2">
    <source>
        <dbReference type="PROSITE" id="PS50011"/>
    </source>
</evidence>
<dbReference type="InterPro" id="IPR000719">
    <property type="entry name" value="Prot_kinase_dom"/>
</dbReference>
<protein>
    <recommendedName>
        <fullName evidence="2">Protein kinase domain-containing protein</fullName>
    </recommendedName>
</protein>
<reference evidence="3" key="1">
    <citation type="journal article" date="2021" name="Nat. Commun.">
        <title>Genetic determinants of endophytism in the Arabidopsis root mycobiome.</title>
        <authorList>
            <person name="Mesny F."/>
            <person name="Miyauchi S."/>
            <person name="Thiergart T."/>
            <person name="Pickel B."/>
            <person name="Atanasova L."/>
            <person name="Karlsson M."/>
            <person name="Huettel B."/>
            <person name="Barry K.W."/>
            <person name="Haridas S."/>
            <person name="Chen C."/>
            <person name="Bauer D."/>
            <person name="Andreopoulos W."/>
            <person name="Pangilinan J."/>
            <person name="LaButti K."/>
            <person name="Riley R."/>
            <person name="Lipzen A."/>
            <person name="Clum A."/>
            <person name="Drula E."/>
            <person name="Henrissat B."/>
            <person name="Kohler A."/>
            <person name="Grigoriev I.V."/>
            <person name="Martin F.M."/>
            <person name="Hacquard S."/>
        </authorList>
    </citation>
    <scope>NUCLEOTIDE SEQUENCE</scope>
    <source>
        <strain evidence="3">MPI-SDFR-AT-0073</strain>
    </source>
</reference>
<feature type="region of interest" description="Disordered" evidence="1">
    <location>
        <begin position="185"/>
        <end position="224"/>
    </location>
</feature>
<dbReference type="InterPro" id="IPR011009">
    <property type="entry name" value="Kinase-like_dom_sf"/>
</dbReference>
<gene>
    <name evidence="3" type="ORF">BKA67DRAFT_251365</name>
</gene>
<dbReference type="AlphaFoldDB" id="A0A9P8UPC4"/>
<feature type="domain" description="Protein kinase" evidence="2">
    <location>
        <begin position="107"/>
        <end position="513"/>
    </location>
</feature>
<feature type="compositionally biased region" description="Basic residues" evidence="1">
    <location>
        <begin position="208"/>
        <end position="224"/>
    </location>
</feature>